<evidence type="ECO:0000313" key="1">
    <source>
        <dbReference type="EMBL" id="DAE11107.1"/>
    </source>
</evidence>
<proteinExistence type="predicted"/>
<protein>
    <submittedName>
        <fullName evidence="1">Uncharacterized protein</fullName>
    </submittedName>
</protein>
<dbReference type="EMBL" id="BK015525">
    <property type="protein sequence ID" value="DAE11107.1"/>
    <property type="molecule type" value="Genomic_DNA"/>
</dbReference>
<sequence length="72" mass="8022">MVYEVVKAFHDLQDYKDIKGGKVYHHYDVGDTYPRQGLSPDEARIEELSGSANAQGTPLIVEAKEKVDAEKA</sequence>
<name>A0A8S5PX69_9CAUD</name>
<accession>A0A8S5PX69</accession>
<organism evidence="1">
    <name type="scientific">Myoviridae sp. ctzwE5</name>
    <dbReference type="NCBI Taxonomy" id="2825214"/>
    <lineage>
        <taxon>Viruses</taxon>
        <taxon>Duplodnaviria</taxon>
        <taxon>Heunggongvirae</taxon>
        <taxon>Uroviricota</taxon>
        <taxon>Caudoviricetes</taxon>
    </lineage>
</organism>
<reference evidence="1" key="1">
    <citation type="journal article" date="2021" name="Proc. Natl. Acad. Sci. U.S.A.">
        <title>A Catalog of Tens of Thousands of Viruses from Human Metagenomes Reveals Hidden Associations with Chronic Diseases.</title>
        <authorList>
            <person name="Tisza M.J."/>
            <person name="Buck C.B."/>
        </authorList>
    </citation>
    <scope>NUCLEOTIDE SEQUENCE</scope>
    <source>
        <strain evidence="1">CtzwE5</strain>
    </source>
</reference>